<evidence type="ECO:0000313" key="2">
    <source>
        <dbReference type="Proteomes" id="UP000094609"/>
    </source>
</evidence>
<reference evidence="2" key="1">
    <citation type="submission" date="2016-08" db="EMBL/GenBank/DDBJ databases">
        <title>Complete genome sequence of the organohalide-respiring Epsilonproteobacterium Sulfurospirillum halorespirans.</title>
        <authorList>
            <person name="Goris T."/>
            <person name="Zimmermann J."/>
            <person name="Schenz B."/>
            <person name="Lemos M."/>
            <person name="Hackermueller J."/>
            <person name="Diekert G."/>
        </authorList>
    </citation>
    <scope>NUCLEOTIDE SEQUENCE [LARGE SCALE GENOMIC DNA]</scope>
    <source>
        <strain>DSM 13726</strain>
        <strain evidence="2">PCE-M2</strain>
    </source>
</reference>
<dbReference type="Proteomes" id="UP000094609">
    <property type="component" value="Chromosome"/>
</dbReference>
<dbReference type="AlphaFoldDB" id="A0A1D7TI85"/>
<name>A0A1D7TI85_9BACT</name>
<protein>
    <submittedName>
        <fullName evidence="1">Uncharacterized protein</fullName>
    </submittedName>
</protein>
<sequence>MDSQKELEDKYKQKTIDRALSVNLSDGIYIVFYYNETYSNNNNQINIFQIFKSKSRNEIQEWIERCRKLLTSNYEVGDALVEMANQKVASSIRYEKAREELIKNNPGFSEETYAHVIHLGASFACH</sequence>
<proteinExistence type="predicted"/>
<gene>
    <name evidence="1" type="ORF">SHALO_0938</name>
</gene>
<dbReference type="KEGG" id="shal:SHALO_0938"/>
<organism evidence="1 2">
    <name type="scientific">Sulfurospirillum halorespirans DSM 13726</name>
    <dbReference type="NCBI Taxonomy" id="1193502"/>
    <lineage>
        <taxon>Bacteria</taxon>
        <taxon>Pseudomonadati</taxon>
        <taxon>Campylobacterota</taxon>
        <taxon>Epsilonproteobacteria</taxon>
        <taxon>Campylobacterales</taxon>
        <taxon>Sulfurospirillaceae</taxon>
        <taxon>Sulfurospirillum</taxon>
    </lineage>
</organism>
<evidence type="ECO:0000313" key="1">
    <source>
        <dbReference type="EMBL" id="AOO64719.1"/>
    </source>
</evidence>
<keyword evidence="2" id="KW-1185">Reference proteome</keyword>
<accession>A0A1D7TI85</accession>
<dbReference type="EMBL" id="CP017111">
    <property type="protein sequence ID" value="AOO64719.1"/>
    <property type="molecule type" value="Genomic_DNA"/>
</dbReference>
<dbReference type="RefSeq" id="WP_069477578.1">
    <property type="nucleotide sequence ID" value="NZ_CP017111.1"/>
</dbReference>